<evidence type="ECO:0000313" key="1">
    <source>
        <dbReference type="EMBL" id="GBC99895.1"/>
    </source>
</evidence>
<name>A0A2H5XFE6_9BACT</name>
<dbReference type="AlphaFoldDB" id="A0A2H5XFE6"/>
<comment type="caution">
    <text evidence="1">The sequence shown here is derived from an EMBL/GenBank/DDBJ whole genome shotgun (WGS) entry which is preliminary data.</text>
</comment>
<organism evidence="1 2">
    <name type="scientific">Candidatus Fervidibacter japonicus</name>
    <dbReference type="NCBI Taxonomy" id="2035412"/>
    <lineage>
        <taxon>Bacteria</taxon>
        <taxon>Candidatus Fervidibacterota</taxon>
        <taxon>Candidatus Fervidibacter</taxon>
    </lineage>
</organism>
<gene>
    <name evidence="1" type="ORF">HRbin17_02427</name>
</gene>
<dbReference type="Proteomes" id="UP000236173">
    <property type="component" value="Unassembled WGS sequence"/>
</dbReference>
<protein>
    <recommendedName>
        <fullName evidence="3">Addiction module component</fullName>
    </recommendedName>
</protein>
<accession>A0A2H5XFE6</accession>
<proteinExistence type="predicted"/>
<reference evidence="2" key="1">
    <citation type="submission" date="2017-09" db="EMBL/GenBank/DDBJ databases">
        <title>Metaegenomics of thermophilic ammonia-oxidizing enrichment culture.</title>
        <authorList>
            <person name="Kato S."/>
            <person name="Suzuki K."/>
        </authorList>
    </citation>
    <scope>NUCLEOTIDE SEQUENCE [LARGE SCALE GENOMIC DNA]</scope>
</reference>
<sequence>MTELLRKAIERLNQLPEDEQNLVAAWILEELEAERRWEELFALSQDKLAQLAEEALKEHHEGETKPLDPDAL</sequence>
<dbReference type="EMBL" id="BEHT01000041">
    <property type="protein sequence ID" value="GBC99895.1"/>
    <property type="molecule type" value="Genomic_DNA"/>
</dbReference>
<evidence type="ECO:0000313" key="2">
    <source>
        <dbReference type="Proteomes" id="UP000236173"/>
    </source>
</evidence>
<evidence type="ECO:0008006" key="3">
    <source>
        <dbReference type="Google" id="ProtNLM"/>
    </source>
</evidence>